<keyword evidence="3" id="KW-1185">Reference proteome</keyword>
<feature type="region of interest" description="Disordered" evidence="1">
    <location>
        <begin position="85"/>
        <end position="105"/>
    </location>
</feature>
<feature type="compositionally biased region" description="Basic residues" evidence="1">
    <location>
        <begin position="85"/>
        <end position="97"/>
    </location>
</feature>
<dbReference type="EMBL" id="JAGKQQ010000001">
    <property type="protein sequence ID" value="MBP3954762.1"/>
    <property type="molecule type" value="Genomic_DNA"/>
</dbReference>
<evidence type="ECO:0000256" key="1">
    <source>
        <dbReference type="SAM" id="MobiDB-lite"/>
    </source>
</evidence>
<dbReference type="Proteomes" id="UP000676565">
    <property type="component" value="Unassembled WGS sequence"/>
</dbReference>
<proteinExistence type="predicted"/>
<name>A0ABS5BMS4_9BACT</name>
<accession>A0ABS5BMS4</accession>
<comment type="caution">
    <text evidence="2">The sequence shown here is derived from an EMBL/GenBank/DDBJ whole genome shotgun (WGS) entry which is preliminary data.</text>
</comment>
<gene>
    <name evidence="2" type="ORF">J8F10_05625</name>
</gene>
<organism evidence="2 3">
    <name type="scientific">Gemmata palustris</name>
    <dbReference type="NCBI Taxonomy" id="2822762"/>
    <lineage>
        <taxon>Bacteria</taxon>
        <taxon>Pseudomonadati</taxon>
        <taxon>Planctomycetota</taxon>
        <taxon>Planctomycetia</taxon>
        <taxon>Gemmatales</taxon>
        <taxon>Gemmataceae</taxon>
        <taxon>Gemmata</taxon>
    </lineage>
</organism>
<protein>
    <submittedName>
        <fullName evidence="2">Uncharacterized protein</fullName>
    </submittedName>
</protein>
<sequence length="105" mass="11473">MVTDLYRYRFDKGLPADEIGATLILSLLGAEALHGAAQTRLDAAHTFDPKARTVTIDAGTPVGRDLNRLFIGFVTREFGPDAVRVTRRPKSAPRARARRAEPVTA</sequence>
<dbReference type="RefSeq" id="WP_210652876.1">
    <property type="nucleotide sequence ID" value="NZ_JAGKQQ010000001.1"/>
</dbReference>
<evidence type="ECO:0000313" key="3">
    <source>
        <dbReference type="Proteomes" id="UP000676565"/>
    </source>
</evidence>
<evidence type="ECO:0000313" key="2">
    <source>
        <dbReference type="EMBL" id="MBP3954762.1"/>
    </source>
</evidence>
<reference evidence="2 3" key="1">
    <citation type="submission" date="2021-04" db="EMBL/GenBank/DDBJ databases">
        <authorList>
            <person name="Ivanova A."/>
        </authorList>
    </citation>
    <scope>NUCLEOTIDE SEQUENCE [LARGE SCALE GENOMIC DNA]</scope>
    <source>
        <strain evidence="2 3">G18</strain>
    </source>
</reference>